<dbReference type="PANTHER" id="PTHR31025">
    <property type="entry name" value="SI:CH211-196P9.1-RELATED"/>
    <property type="match status" value="1"/>
</dbReference>
<dbReference type="AlphaFoldDB" id="A0AAV2B349"/>
<dbReference type="PANTHER" id="PTHR31025:SF22">
    <property type="entry name" value="IP13529P"/>
    <property type="match status" value="1"/>
</dbReference>
<dbReference type="Proteomes" id="UP001497382">
    <property type="component" value="Unassembled WGS sequence"/>
</dbReference>
<protein>
    <submittedName>
        <fullName evidence="2">Uncharacterized protein</fullName>
    </submittedName>
</protein>
<comment type="caution">
    <text evidence="2">The sequence shown here is derived from an EMBL/GenBank/DDBJ whole genome shotgun (WGS) entry which is preliminary data.</text>
</comment>
<name>A0AAV2B349_9ARAC</name>
<feature type="compositionally biased region" description="Low complexity" evidence="1">
    <location>
        <begin position="140"/>
        <end position="151"/>
    </location>
</feature>
<reference evidence="2 3" key="1">
    <citation type="submission" date="2024-04" db="EMBL/GenBank/DDBJ databases">
        <authorList>
            <person name="Rising A."/>
            <person name="Reimegard J."/>
            <person name="Sonavane S."/>
            <person name="Akerstrom W."/>
            <person name="Nylinder S."/>
            <person name="Hedman E."/>
            <person name="Kallberg Y."/>
        </authorList>
    </citation>
    <scope>NUCLEOTIDE SEQUENCE [LARGE SCALE GENOMIC DNA]</scope>
</reference>
<proteinExistence type="predicted"/>
<feature type="region of interest" description="Disordered" evidence="1">
    <location>
        <begin position="94"/>
        <end position="151"/>
    </location>
</feature>
<feature type="compositionally biased region" description="Polar residues" evidence="1">
    <location>
        <begin position="120"/>
        <end position="130"/>
    </location>
</feature>
<dbReference type="EMBL" id="CAXIEN010000267">
    <property type="protein sequence ID" value="CAL1290633.1"/>
    <property type="molecule type" value="Genomic_DNA"/>
</dbReference>
<evidence type="ECO:0000313" key="2">
    <source>
        <dbReference type="EMBL" id="CAL1290633.1"/>
    </source>
</evidence>
<evidence type="ECO:0000313" key="3">
    <source>
        <dbReference type="Proteomes" id="UP001497382"/>
    </source>
</evidence>
<accession>A0AAV2B349</accession>
<keyword evidence="3" id="KW-1185">Reference proteome</keyword>
<sequence length="527" mass="59593">MENIWIKILQTLPRLEPKTLDSLMKLLEDLGVAAEDDLKYVRESDLTAVLRPIQARKVIEAWKQIDSLPITSMLEVNVPSPPPMTSMLEVIVTSPPTSENSESSLPMTSVPKVNVASPPTLENSESSLPMTSMPEVNVDNPPTSENSESSSLAVQSVPYDWAENFVIPWQNMSDELMKSLKEGKRPTPKGRREFINTTAKNIFKICEKPGKKNLSKIARKAIETYPSFSDVWCNEIVAGGCESLTRSFVIKFENLNRRDAFSSLKRSLKEENSNNERKLSASSIYGCLNWQPKMLPIGESDESQTEKQNQMIKISLVTKPGEELSKQTLTLLEETYYSQRKDINTLKNITFLLNSWPLLFSEQGFFQHFHTLTGVDIPELMQNSIQTKASTIIHFFKSLSNKKNSLKETFQRYKKTKSKVSDLEIAVSLLLQHFSEKSEAVFKSIDSSVTAKDVESMLILPSTPCLISSGDGSSISYMISVNKKIICEKIKSFETGFFMMFSAYYILNIDYAEMACVTLEFIQRLFF</sequence>
<organism evidence="2 3">
    <name type="scientific">Larinioides sclopetarius</name>
    <dbReference type="NCBI Taxonomy" id="280406"/>
    <lineage>
        <taxon>Eukaryota</taxon>
        <taxon>Metazoa</taxon>
        <taxon>Ecdysozoa</taxon>
        <taxon>Arthropoda</taxon>
        <taxon>Chelicerata</taxon>
        <taxon>Arachnida</taxon>
        <taxon>Araneae</taxon>
        <taxon>Araneomorphae</taxon>
        <taxon>Entelegynae</taxon>
        <taxon>Araneoidea</taxon>
        <taxon>Araneidae</taxon>
        <taxon>Larinioides</taxon>
    </lineage>
</organism>
<feature type="compositionally biased region" description="Low complexity" evidence="1">
    <location>
        <begin position="94"/>
        <end position="104"/>
    </location>
</feature>
<evidence type="ECO:0000256" key="1">
    <source>
        <dbReference type="SAM" id="MobiDB-lite"/>
    </source>
</evidence>
<gene>
    <name evidence="2" type="ORF">LARSCL_LOCUS16603</name>
</gene>